<evidence type="ECO:0000313" key="3">
    <source>
        <dbReference type="EMBL" id="CAD8668232.1"/>
    </source>
</evidence>
<evidence type="ECO:0008006" key="4">
    <source>
        <dbReference type="Google" id="ProtNLM"/>
    </source>
</evidence>
<gene>
    <name evidence="3" type="ORF">CLEI1391_LOCUS2956</name>
</gene>
<keyword evidence="1" id="KW-0175">Coiled coil</keyword>
<accession>A0A7S0WIM6</accession>
<evidence type="ECO:0000256" key="2">
    <source>
        <dbReference type="SAM" id="MobiDB-lite"/>
    </source>
</evidence>
<sequence length="438" mass="49519">MDEPPPTELTSTQYVILAENQRKKKALADTKNQFGKVADENKVLVKTLEETQRDNYEVTEHLRKELLAKTEKIGELQAEIAKLNEDHADEVKRLEGQAAAREAKAAQEAEARARQLQAQIDQLTASLTSVNEFRMRQTEMEEEMLHLKEENQELREKLDTQRVELERYYLELNTKQRKEWEQRLEELKKAAEEEVDERLDAAVKRILAQNRRMAEELKIHVQETDVLQQEVRLLEEERARLAREVSLKTELEVGYAKRGARQASGLKEAQSKIATLEGSLAQIMADSERERQALLANTATQVAEARAEGEALRRLVKLKTRELKNVRRLAQEVLLQRSDVETFLLSSLHTVRKEMERDSLAGFTGSGGGAGTSGKGPAGDEGMPSIGHGLDLKDLPWEDRERVLRLLFAKINNQAQQTYYANLPQHPLGDTAGGSGGG</sequence>
<organism evidence="3">
    <name type="scientific">Chlamydomonas leiostraca</name>
    <dbReference type="NCBI Taxonomy" id="1034604"/>
    <lineage>
        <taxon>Eukaryota</taxon>
        <taxon>Viridiplantae</taxon>
        <taxon>Chlorophyta</taxon>
        <taxon>core chlorophytes</taxon>
        <taxon>Chlorophyceae</taxon>
        <taxon>CS clade</taxon>
        <taxon>Chlamydomonadales</taxon>
        <taxon>Chlamydomonadaceae</taxon>
        <taxon>Chlamydomonas</taxon>
    </lineage>
</organism>
<proteinExistence type="predicted"/>
<dbReference type="EMBL" id="HBFB01005286">
    <property type="protein sequence ID" value="CAD8668232.1"/>
    <property type="molecule type" value="Transcribed_RNA"/>
</dbReference>
<protein>
    <recommendedName>
        <fullName evidence="4">Cilia- and flagella-associated protein 157</fullName>
    </recommendedName>
</protein>
<name>A0A7S0WIM6_9CHLO</name>
<dbReference type="PANTHER" id="PTHR14845">
    <property type="entry name" value="COILED-COIL DOMAIN-CONTAINING 166"/>
    <property type="match status" value="1"/>
</dbReference>
<evidence type="ECO:0000256" key="1">
    <source>
        <dbReference type="SAM" id="Coils"/>
    </source>
</evidence>
<feature type="region of interest" description="Disordered" evidence="2">
    <location>
        <begin position="360"/>
        <end position="387"/>
    </location>
</feature>
<feature type="coiled-coil region" evidence="1">
    <location>
        <begin position="59"/>
        <end position="286"/>
    </location>
</feature>
<feature type="compositionally biased region" description="Gly residues" evidence="2">
    <location>
        <begin position="364"/>
        <end position="379"/>
    </location>
</feature>
<dbReference type="PANTHER" id="PTHR14845:SF0">
    <property type="entry name" value="DUF4515 DOMAIN-CONTAINING PROTEIN"/>
    <property type="match status" value="1"/>
</dbReference>
<dbReference type="AlphaFoldDB" id="A0A7S0WIM6"/>
<reference evidence="3" key="1">
    <citation type="submission" date="2021-01" db="EMBL/GenBank/DDBJ databases">
        <authorList>
            <person name="Corre E."/>
            <person name="Pelletier E."/>
            <person name="Niang G."/>
            <person name="Scheremetjew M."/>
            <person name="Finn R."/>
            <person name="Kale V."/>
            <person name="Holt S."/>
            <person name="Cochrane G."/>
            <person name="Meng A."/>
            <person name="Brown T."/>
            <person name="Cohen L."/>
        </authorList>
    </citation>
    <scope>NUCLEOTIDE SEQUENCE</scope>
    <source>
        <strain evidence="3">SAG 11-49</strain>
    </source>
</reference>